<dbReference type="Gene3D" id="1.10.1200.10">
    <property type="entry name" value="ACP-like"/>
    <property type="match status" value="1"/>
</dbReference>
<dbReference type="SUPFAM" id="SSF47336">
    <property type="entry name" value="ACP-like"/>
    <property type="match status" value="1"/>
</dbReference>
<evidence type="ECO:0000259" key="1">
    <source>
        <dbReference type="PROSITE" id="PS50075"/>
    </source>
</evidence>
<proteinExistence type="predicted"/>
<dbReference type="AlphaFoldDB" id="A0A2I2L0M8"/>
<accession>A0A2I2L0M8</accession>
<feature type="domain" description="Carrier" evidence="1">
    <location>
        <begin position="3"/>
        <end position="81"/>
    </location>
</feature>
<dbReference type="PROSITE" id="PS50075">
    <property type="entry name" value="CARRIER"/>
    <property type="match status" value="1"/>
</dbReference>
<dbReference type="InterPro" id="IPR009081">
    <property type="entry name" value="PP-bd_ACP"/>
</dbReference>
<name>A0A2I2L0M8_9ACTN</name>
<sequence length="87" mass="9474">MPVSTDELISEITEIVAEELGVEVDTVSADADLRTVQGADSVKVLRVIARIERARDVELEDEAVFGASTIREVAEVLHRALAEEARV</sequence>
<dbReference type="OrthoDB" id="4556228at2"/>
<dbReference type="InterPro" id="IPR036736">
    <property type="entry name" value="ACP-like_sf"/>
</dbReference>
<evidence type="ECO:0000313" key="2">
    <source>
        <dbReference type="EMBL" id="SNQ51481.1"/>
    </source>
</evidence>
<organism evidence="2 3">
    <name type="scientific">Frankia canadensis</name>
    <dbReference type="NCBI Taxonomy" id="1836972"/>
    <lineage>
        <taxon>Bacteria</taxon>
        <taxon>Bacillati</taxon>
        <taxon>Actinomycetota</taxon>
        <taxon>Actinomycetes</taxon>
        <taxon>Frankiales</taxon>
        <taxon>Frankiaceae</taxon>
        <taxon>Frankia</taxon>
    </lineage>
</organism>
<evidence type="ECO:0000313" key="3">
    <source>
        <dbReference type="Proteomes" id="UP000234331"/>
    </source>
</evidence>
<keyword evidence="3" id="KW-1185">Reference proteome</keyword>
<reference evidence="2 3" key="1">
    <citation type="submission" date="2017-06" db="EMBL/GenBank/DDBJ databases">
        <authorList>
            <person name="Kim H.J."/>
            <person name="Triplett B.A."/>
        </authorList>
    </citation>
    <scope>NUCLEOTIDE SEQUENCE [LARGE SCALE GENOMIC DNA]</scope>
    <source>
        <strain evidence="2">FRACA_ARgP5</strain>
    </source>
</reference>
<dbReference type="Proteomes" id="UP000234331">
    <property type="component" value="Unassembled WGS sequence"/>
</dbReference>
<dbReference type="EMBL" id="FZMO01000538">
    <property type="protein sequence ID" value="SNQ51481.1"/>
    <property type="molecule type" value="Genomic_DNA"/>
</dbReference>
<dbReference type="Pfam" id="PF00550">
    <property type="entry name" value="PP-binding"/>
    <property type="match status" value="1"/>
</dbReference>
<gene>
    <name evidence="2" type="ORF">FRACA_710005</name>
</gene>
<protein>
    <submittedName>
        <fullName evidence="2">Phosphopantetheine-binding protein</fullName>
    </submittedName>
</protein>
<dbReference type="RefSeq" id="WP_101835441.1">
    <property type="nucleotide sequence ID" value="NZ_FZMO01000538.1"/>
</dbReference>